<protein>
    <recommendedName>
        <fullName evidence="1">DUF7448 domain-containing protein</fullName>
    </recommendedName>
</protein>
<dbReference type="Proteomes" id="UP001597212">
    <property type="component" value="Unassembled WGS sequence"/>
</dbReference>
<dbReference type="EMBL" id="JBHTOK010000063">
    <property type="protein sequence ID" value="MFD1441216.1"/>
    <property type="molecule type" value="Genomic_DNA"/>
</dbReference>
<evidence type="ECO:0000313" key="3">
    <source>
        <dbReference type="Proteomes" id="UP001597212"/>
    </source>
</evidence>
<accession>A0ABW4CX91</accession>
<proteinExistence type="predicted"/>
<sequence>MMSNEQKFDGDGFDWLIGRRIVKVEDAVSPADTYMETGGYLLTCDDGTQLLTYTNEGCGGCGNGWSSLPDLERLADHDNAITNVEAVYDDNRDDFDDEDCTFRLFIYYADERFDVGEGDDGYGNGYYGGGFYLRVIEPTEVNDDEQ</sequence>
<reference evidence="3" key="1">
    <citation type="journal article" date="2019" name="Int. J. Syst. Evol. Microbiol.">
        <title>The Global Catalogue of Microorganisms (GCM) 10K type strain sequencing project: providing services to taxonomists for standard genome sequencing and annotation.</title>
        <authorList>
            <consortium name="The Broad Institute Genomics Platform"/>
            <consortium name="The Broad Institute Genome Sequencing Center for Infectious Disease"/>
            <person name="Wu L."/>
            <person name="Ma J."/>
        </authorList>
    </citation>
    <scope>NUCLEOTIDE SEQUENCE [LARGE SCALE GENOMIC DNA]</scope>
    <source>
        <strain evidence="3">CCM 8912</strain>
    </source>
</reference>
<comment type="caution">
    <text evidence="2">The sequence shown here is derived from an EMBL/GenBank/DDBJ whole genome shotgun (WGS) entry which is preliminary data.</text>
</comment>
<keyword evidence="3" id="KW-1185">Reference proteome</keyword>
<gene>
    <name evidence="2" type="ORF">ACFQ5K_07505</name>
</gene>
<dbReference type="Pfam" id="PF24240">
    <property type="entry name" value="DUF7448"/>
    <property type="match status" value="1"/>
</dbReference>
<feature type="domain" description="DUF7448" evidence="1">
    <location>
        <begin position="16"/>
        <end position="132"/>
    </location>
</feature>
<organism evidence="2 3">
    <name type="scientific">Lacticaseibacillus hegangensis</name>
    <dbReference type="NCBI Taxonomy" id="2486010"/>
    <lineage>
        <taxon>Bacteria</taxon>
        <taxon>Bacillati</taxon>
        <taxon>Bacillota</taxon>
        <taxon>Bacilli</taxon>
        <taxon>Lactobacillales</taxon>
        <taxon>Lactobacillaceae</taxon>
        <taxon>Lacticaseibacillus</taxon>
    </lineage>
</organism>
<name>A0ABW4CX91_9LACO</name>
<evidence type="ECO:0000259" key="1">
    <source>
        <dbReference type="Pfam" id="PF24240"/>
    </source>
</evidence>
<dbReference type="RefSeq" id="WP_225419329.1">
    <property type="nucleotide sequence ID" value="NZ_JBHTOK010000063.1"/>
</dbReference>
<dbReference type="InterPro" id="IPR055871">
    <property type="entry name" value="DUF7448"/>
</dbReference>
<evidence type="ECO:0000313" key="2">
    <source>
        <dbReference type="EMBL" id="MFD1441216.1"/>
    </source>
</evidence>